<name>G3B0Q7_CANTC</name>
<dbReference type="PANTHER" id="PTHR43008">
    <property type="entry name" value="BENZIL REDUCTASE"/>
    <property type="match status" value="1"/>
</dbReference>
<keyword evidence="3" id="KW-0560">Oxidoreductase</keyword>
<dbReference type="eggNOG" id="KOG0725">
    <property type="taxonomic scope" value="Eukaryota"/>
</dbReference>
<dbReference type="FunFam" id="3.40.50.720:FF:000090">
    <property type="entry name" value="NADP-dependent mannitol dehydrogenase"/>
    <property type="match status" value="1"/>
</dbReference>
<dbReference type="STRING" id="590646.G3B0Q7"/>
<dbReference type="Gene3D" id="3.40.50.720">
    <property type="entry name" value="NAD(P)-binding Rossmann-like Domain"/>
    <property type="match status" value="1"/>
</dbReference>
<dbReference type="OrthoDB" id="1888931at2759"/>
<dbReference type="InterPro" id="IPR020904">
    <property type="entry name" value="Sc_DH/Rdtase_CS"/>
</dbReference>
<evidence type="ECO:0000256" key="2">
    <source>
        <dbReference type="ARBA" id="ARBA00022857"/>
    </source>
</evidence>
<protein>
    <submittedName>
        <fullName evidence="4">NAD(P)-binding protein</fullName>
    </submittedName>
</protein>
<dbReference type="PANTHER" id="PTHR43008:SF13">
    <property type="entry name" value="L-XYLULOSE REDUCTASE-RELATED"/>
    <property type="match status" value="1"/>
</dbReference>
<evidence type="ECO:0000313" key="4">
    <source>
        <dbReference type="EMBL" id="EGV65450.1"/>
    </source>
</evidence>
<reference evidence="4 5" key="1">
    <citation type="journal article" date="2011" name="Proc. Natl. Acad. Sci. U.S.A.">
        <title>Comparative genomics of xylose-fermenting fungi for enhanced biofuel production.</title>
        <authorList>
            <person name="Wohlbach D.J."/>
            <person name="Kuo A."/>
            <person name="Sato T.K."/>
            <person name="Potts K.M."/>
            <person name="Salamov A.A."/>
            <person name="LaButti K.M."/>
            <person name="Sun H."/>
            <person name="Clum A."/>
            <person name="Pangilinan J.L."/>
            <person name="Lindquist E.A."/>
            <person name="Lucas S."/>
            <person name="Lapidus A."/>
            <person name="Jin M."/>
            <person name="Gunawan C."/>
            <person name="Balan V."/>
            <person name="Dale B.E."/>
            <person name="Jeffries T.W."/>
            <person name="Zinkel R."/>
            <person name="Barry K.W."/>
            <person name="Grigoriev I.V."/>
            <person name="Gasch A.P."/>
        </authorList>
    </citation>
    <scope>NUCLEOTIDE SEQUENCE [LARGE SCALE GENOMIC DNA]</scope>
    <source>
        <strain evidence="5">ATCC 10573 / BCRC 21748 / CBS 615 / JCM 9827 / NBRC 10315 / NRRL Y-1498 / VKM Y-70</strain>
    </source>
</reference>
<dbReference type="GO" id="GO:0050664">
    <property type="term" value="F:oxidoreductase activity, acting on NAD(P)H, oxygen as acceptor"/>
    <property type="evidence" value="ECO:0007669"/>
    <property type="project" value="TreeGrafter"/>
</dbReference>
<sequence>MAQSIRKPNPTLSNSVFDMFSMKGKVVIITGSSGGIAHEVARALGEAGADIALWYHNNPSAKELAVELSSKYSVKAQAYKVDIKSWDQVAASVSLVVKDFGHLDVMIANAGIPAKAGVLDQTLDEWHDVVNTDFNGAYYCARAAGEVFKEQGTGNLIFTASMSAHIVNIPQQQACYNAAKAGVMHLSKSLAVEWAGFARVNSVSPGYIDTAISGDCPFEMKEAWFSMIPMQRDADPRELKGVYLYLASDASTYTTGSDFIVDGGFCCP</sequence>
<accession>G3B0Q7</accession>
<dbReference type="Pfam" id="PF13561">
    <property type="entry name" value="adh_short_C2"/>
    <property type="match status" value="1"/>
</dbReference>
<keyword evidence="2" id="KW-0521">NADP</keyword>
<dbReference type="GO" id="GO:0005975">
    <property type="term" value="P:carbohydrate metabolic process"/>
    <property type="evidence" value="ECO:0007669"/>
    <property type="project" value="UniProtKB-ARBA"/>
</dbReference>
<evidence type="ECO:0000256" key="3">
    <source>
        <dbReference type="ARBA" id="ARBA00023002"/>
    </source>
</evidence>
<dbReference type="CDD" id="cd05352">
    <property type="entry name" value="MDH-like_SDR_c"/>
    <property type="match status" value="1"/>
</dbReference>
<proteinExistence type="inferred from homology"/>
<evidence type="ECO:0000313" key="5">
    <source>
        <dbReference type="Proteomes" id="UP000000707"/>
    </source>
</evidence>
<dbReference type="Proteomes" id="UP000000707">
    <property type="component" value="Unassembled WGS sequence"/>
</dbReference>
<dbReference type="AlphaFoldDB" id="G3B0Q7"/>
<dbReference type="InterPro" id="IPR002347">
    <property type="entry name" value="SDR_fam"/>
</dbReference>
<keyword evidence="5" id="KW-1185">Reference proteome</keyword>
<organism evidence="5">
    <name type="scientific">Candida tenuis (strain ATCC 10573 / BCRC 21748 / CBS 615 / JCM 9827 / NBRC 10315 / NRRL Y-1498 / VKM Y-70)</name>
    <name type="common">Yeast</name>
    <name type="synonym">Yamadazyma tenuis</name>
    <dbReference type="NCBI Taxonomy" id="590646"/>
    <lineage>
        <taxon>Eukaryota</taxon>
        <taxon>Fungi</taxon>
        <taxon>Dikarya</taxon>
        <taxon>Ascomycota</taxon>
        <taxon>Saccharomycotina</taxon>
        <taxon>Pichiomycetes</taxon>
        <taxon>Debaryomycetaceae</taxon>
        <taxon>Yamadazyma</taxon>
    </lineage>
</organism>
<dbReference type="EMBL" id="GL996514">
    <property type="protein sequence ID" value="EGV65450.1"/>
    <property type="molecule type" value="Genomic_DNA"/>
</dbReference>
<dbReference type="SUPFAM" id="SSF51735">
    <property type="entry name" value="NAD(P)-binding Rossmann-fold domains"/>
    <property type="match status" value="1"/>
</dbReference>
<comment type="similarity">
    <text evidence="1">Belongs to the short-chain dehydrogenases/reductases (SDR) family.</text>
</comment>
<dbReference type="PROSITE" id="PS00061">
    <property type="entry name" value="ADH_SHORT"/>
    <property type="match status" value="1"/>
</dbReference>
<dbReference type="GO" id="GO:0044281">
    <property type="term" value="P:small molecule metabolic process"/>
    <property type="evidence" value="ECO:0007669"/>
    <property type="project" value="UniProtKB-ARBA"/>
</dbReference>
<dbReference type="InterPro" id="IPR036291">
    <property type="entry name" value="NAD(P)-bd_dom_sf"/>
</dbReference>
<dbReference type="GO" id="GO:0050085">
    <property type="term" value="F:mannitol 2-dehydrogenase (NADP+) activity"/>
    <property type="evidence" value="ECO:0007669"/>
    <property type="project" value="UniProtKB-ARBA"/>
</dbReference>
<dbReference type="PRINTS" id="PR00081">
    <property type="entry name" value="GDHRDH"/>
</dbReference>
<gene>
    <name evidence="4" type="ORF">CANTEDRAFT_119904</name>
</gene>
<evidence type="ECO:0000256" key="1">
    <source>
        <dbReference type="ARBA" id="ARBA00006484"/>
    </source>
</evidence>
<dbReference type="HOGENOM" id="CLU_010194_1_1_1"/>
<dbReference type="PRINTS" id="PR00080">
    <property type="entry name" value="SDRFAMILY"/>
</dbReference>